<gene>
    <name evidence="2" type="ORF">SAMN05216298_3680</name>
</gene>
<reference evidence="3" key="1">
    <citation type="submission" date="2016-10" db="EMBL/GenBank/DDBJ databases">
        <authorList>
            <person name="Varghese N."/>
            <person name="Submissions S."/>
        </authorList>
    </citation>
    <scope>NUCLEOTIDE SEQUENCE [LARGE SCALE GENOMIC DNA]</scope>
    <source>
        <strain evidence="3">CGMCC 4.3147</strain>
    </source>
</reference>
<evidence type="ECO:0000313" key="2">
    <source>
        <dbReference type="EMBL" id="SDL37565.1"/>
    </source>
</evidence>
<dbReference type="Proteomes" id="UP000198662">
    <property type="component" value="Unassembled WGS sequence"/>
</dbReference>
<feature type="signal peptide" evidence="1">
    <location>
        <begin position="1"/>
        <end position="45"/>
    </location>
</feature>
<dbReference type="AlphaFoldDB" id="A0A1G9JJW7"/>
<protein>
    <recommendedName>
        <fullName evidence="4">ABC-type nitrate/sulfonate/bicarbonate transport system, substrate-binding protein</fullName>
    </recommendedName>
</protein>
<dbReference type="EMBL" id="FNGF01000005">
    <property type="protein sequence ID" value="SDL37565.1"/>
    <property type="molecule type" value="Genomic_DNA"/>
</dbReference>
<feature type="chain" id="PRO_5011535257" description="ABC-type nitrate/sulfonate/bicarbonate transport system, substrate-binding protein" evidence="1">
    <location>
        <begin position="46"/>
        <end position="395"/>
    </location>
</feature>
<keyword evidence="1" id="KW-0732">Signal</keyword>
<organism evidence="2 3">
    <name type="scientific">Glycomyces sambucus</name>
    <dbReference type="NCBI Taxonomy" id="380244"/>
    <lineage>
        <taxon>Bacteria</taxon>
        <taxon>Bacillati</taxon>
        <taxon>Actinomycetota</taxon>
        <taxon>Actinomycetes</taxon>
        <taxon>Glycomycetales</taxon>
        <taxon>Glycomycetaceae</taxon>
        <taxon>Glycomyces</taxon>
    </lineage>
</organism>
<evidence type="ECO:0000256" key="1">
    <source>
        <dbReference type="SAM" id="SignalP"/>
    </source>
</evidence>
<keyword evidence="3" id="KW-1185">Reference proteome</keyword>
<dbReference type="InterPro" id="IPR006311">
    <property type="entry name" value="TAT_signal"/>
</dbReference>
<accession>A0A1G9JJW7</accession>
<evidence type="ECO:0008006" key="4">
    <source>
        <dbReference type="Google" id="ProtNLM"/>
    </source>
</evidence>
<dbReference type="STRING" id="380244.SAMN05216298_3680"/>
<proteinExistence type="predicted"/>
<sequence length="395" mass="42280">MRNHPTRNRPMPIHPMRNDAVRRRLTAAAAVATGASLLAACTATASDVPEPTGEGVLAGVCPATIVIQTDWFATPERAAAFQLVGPDGTVDVEQGAYVGPLGDTGVNVEVRLGGPFLGGQPVPAQMYQDTSITLGFVPTDDAVRANAEFPVTGVFASLETTPQIVMFDPATYDVDSWDDVKATGAPIVYTEGKVFMDYLIAQGYVDPSQADASFDGTPSRFVAEGGAVMQQGYVSNEPYRWEHDVEGWMKPTDYLMVDDAGYEIYQHAWSVRSGELDELAPCLTELVPMLQQAQIDYVTDPEPVNEAILRIAETIPDGPPITMEGNADSVEVQLAEGIVANGPDDTLGNFDTERVDRVIAAVLPIFAGYGETIPEGIAADDIVTNEFIDPAIGLR</sequence>
<dbReference type="PROSITE" id="PS51318">
    <property type="entry name" value="TAT"/>
    <property type="match status" value="1"/>
</dbReference>
<name>A0A1G9JJW7_9ACTN</name>
<evidence type="ECO:0000313" key="3">
    <source>
        <dbReference type="Proteomes" id="UP000198662"/>
    </source>
</evidence>